<evidence type="ECO:0000256" key="4">
    <source>
        <dbReference type="ARBA" id="ARBA00022475"/>
    </source>
</evidence>
<feature type="transmembrane region" description="Helical" evidence="8">
    <location>
        <begin position="112"/>
        <end position="130"/>
    </location>
</feature>
<feature type="transmembrane region" description="Helical" evidence="8">
    <location>
        <begin position="208"/>
        <end position="234"/>
    </location>
</feature>
<feature type="transmembrane region" description="Helical" evidence="8">
    <location>
        <begin position="136"/>
        <end position="154"/>
    </location>
</feature>
<evidence type="ECO:0000313" key="10">
    <source>
        <dbReference type="Proteomes" id="UP000199009"/>
    </source>
</evidence>
<dbReference type="EMBL" id="LT629692">
    <property type="protein sequence ID" value="SDH30085.1"/>
    <property type="molecule type" value="Genomic_DNA"/>
</dbReference>
<comment type="subcellular location">
    <subcellularLocation>
        <location evidence="1">Cell membrane</location>
        <topology evidence="1">Multi-pass membrane protein</topology>
    </subcellularLocation>
</comment>
<accession>A0A1G8BA63</accession>
<dbReference type="GO" id="GO:0033214">
    <property type="term" value="P:siderophore-iron import into cell"/>
    <property type="evidence" value="ECO:0007669"/>
    <property type="project" value="TreeGrafter"/>
</dbReference>
<feature type="transmembrane region" description="Helical" evidence="8">
    <location>
        <begin position="82"/>
        <end position="103"/>
    </location>
</feature>
<dbReference type="CDD" id="cd06550">
    <property type="entry name" value="TM_ABC_iron-siderophores_like"/>
    <property type="match status" value="1"/>
</dbReference>
<dbReference type="PANTHER" id="PTHR30472:SF24">
    <property type="entry name" value="FERRIC ENTEROBACTIN TRANSPORT SYSTEM PERMEASE PROTEIN FEPG"/>
    <property type="match status" value="1"/>
</dbReference>
<organism evidence="9 10">
    <name type="scientific">Microbacterium pygmaeum</name>
    <dbReference type="NCBI Taxonomy" id="370764"/>
    <lineage>
        <taxon>Bacteria</taxon>
        <taxon>Bacillati</taxon>
        <taxon>Actinomycetota</taxon>
        <taxon>Actinomycetes</taxon>
        <taxon>Micrococcales</taxon>
        <taxon>Microbacteriaceae</taxon>
        <taxon>Microbacterium</taxon>
    </lineage>
</organism>
<protein>
    <submittedName>
        <fullName evidence="9">Iron complex transport system permease protein</fullName>
    </submittedName>
</protein>
<dbReference type="SUPFAM" id="SSF81345">
    <property type="entry name" value="ABC transporter involved in vitamin B12 uptake, BtuC"/>
    <property type="match status" value="1"/>
</dbReference>
<dbReference type="GO" id="GO:0005886">
    <property type="term" value="C:plasma membrane"/>
    <property type="evidence" value="ECO:0007669"/>
    <property type="project" value="UniProtKB-SubCell"/>
</dbReference>
<evidence type="ECO:0000256" key="7">
    <source>
        <dbReference type="ARBA" id="ARBA00023136"/>
    </source>
</evidence>
<evidence type="ECO:0000313" key="9">
    <source>
        <dbReference type="EMBL" id="SDH30085.1"/>
    </source>
</evidence>
<dbReference type="Pfam" id="PF01032">
    <property type="entry name" value="FecCD"/>
    <property type="match status" value="1"/>
</dbReference>
<dbReference type="STRING" id="370764.SAMN04489810_2698"/>
<sequence length="350" mass="35448">MSVVELVALASVPPAVDAVRRRARRRKTIVLSCAIAVAVVLAVLALSLGDYPLSPAQLWQTMWGGGSRAESYVLFQVRMPRLMMALVAGAALGVAGALLQGLLGNPLASPDLLGISGGSGVAAVFALVVIGTTGPLLAVAAFAGGMAVAALLLLAGRAQLDAGYRLILAGVGLSFLCIAVIDFLMVRAKIEQTEMALLWLTGSLSSTPWWQVATVAAVLLLVTPALVASARWLPLIQLGSPAATGLGVRPVRVRVIVVLSAVLLTAVTCAFVGPISFIALCAPAIARPLLGGAAIGLGTSAVIGASLLAASDLVAQFAIPGLQLPVGVVTGAVGAVFLLWLLASSKGRHL</sequence>
<evidence type="ECO:0000256" key="5">
    <source>
        <dbReference type="ARBA" id="ARBA00022692"/>
    </source>
</evidence>
<evidence type="ECO:0000256" key="1">
    <source>
        <dbReference type="ARBA" id="ARBA00004651"/>
    </source>
</evidence>
<keyword evidence="10" id="KW-1185">Reference proteome</keyword>
<feature type="transmembrane region" description="Helical" evidence="8">
    <location>
        <begin position="29"/>
        <end position="49"/>
    </location>
</feature>
<feature type="transmembrane region" description="Helical" evidence="8">
    <location>
        <begin position="255"/>
        <end position="285"/>
    </location>
</feature>
<dbReference type="Gene3D" id="1.10.3470.10">
    <property type="entry name" value="ABC transporter involved in vitamin B12 uptake, BtuC"/>
    <property type="match status" value="1"/>
</dbReference>
<name>A0A1G8BA63_9MICO</name>
<dbReference type="InterPro" id="IPR000522">
    <property type="entry name" value="ABC_transptr_permease_BtuC"/>
</dbReference>
<reference evidence="9 10" key="1">
    <citation type="submission" date="2016-10" db="EMBL/GenBank/DDBJ databases">
        <authorList>
            <person name="de Groot N.N."/>
        </authorList>
    </citation>
    <scope>NUCLEOTIDE SEQUENCE [LARGE SCALE GENOMIC DNA]</scope>
    <source>
        <strain evidence="9 10">DSM 23142</strain>
    </source>
</reference>
<keyword evidence="7 8" id="KW-0472">Membrane</keyword>
<dbReference type="PANTHER" id="PTHR30472">
    <property type="entry name" value="FERRIC ENTEROBACTIN TRANSPORT SYSTEM PERMEASE PROTEIN"/>
    <property type="match status" value="1"/>
</dbReference>
<evidence type="ECO:0000256" key="8">
    <source>
        <dbReference type="SAM" id="Phobius"/>
    </source>
</evidence>
<feature type="transmembrane region" description="Helical" evidence="8">
    <location>
        <begin position="322"/>
        <end position="343"/>
    </location>
</feature>
<dbReference type="Proteomes" id="UP000199009">
    <property type="component" value="Chromosome I"/>
</dbReference>
<keyword evidence="4" id="KW-1003">Cell membrane</keyword>
<proteinExistence type="inferred from homology"/>
<feature type="transmembrane region" description="Helical" evidence="8">
    <location>
        <begin position="166"/>
        <end position="188"/>
    </location>
</feature>
<keyword evidence="5 8" id="KW-0812">Transmembrane</keyword>
<gene>
    <name evidence="9" type="ORF">SAMN04489810_2698</name>
</gene>
<feature type="transmembrane region" description="Helical" evidence="8">
    <location>
        <begin position="291"/>
        <end position="310"/>
    </location>
</feature>
<dbReference type="RefSeq" id="WP_231917661.1">
    <property type="nucleotide sequence ID" value="NZ_LT629692.1"/>
</dbReference>
<dbReference type="GO" id="GO:0022857">
    <property type="term" value="F:transmembrane transporter activity"/>
    <property type="evidence" value="ECO:0007669"/>
    <property type="project" value="InterPro"/>
</dbReference>
<evidence type="ECO:0000256" key="2">
    <source>
        <dbReference type="ARBA" id="ARBA00007935"/>
    </source>
</evidence>
<dbReference type="AlphaFoldDB" id="A0A1G8BA63"/>
<evidence type="ECO:0000256" key="6">
    <source>
        <dbReference type="ARBA" id="ARBA00022989"/>
    </source>
</evidence>
<keyword evidence="3" id="KW-0813">Transport</keyword>
<dbReference type="InterPro" id="IPR037294">
    <property type="entry name" value="ABC_BtuC-like"/>
</dbReference>
<comment type="similarity">
    <text evidence="2">Belongs to the binding-protein-dependent transport system permease family. FecCD subfamily.</text>
</comment>
<evidence type="ECO:0000256" key="3">
    <source>
        <dbReference type="ARBA" id="ARBA00022448"/>
    </source>
</evidence>
<keyword evidence="6 8" id="KW-1133">Transmembrane helix</keyword>